<comment type="caution">
    <text evidence="2">The sequence shown here is derived from an EMBL/GenBank/DDBJ whole genome shotgun (WGS) entry which is preliminary data.</text>
</comment>
<proteinExistence type="predicted"/>
<accession>A0A4U2YSB8</accession>
<dbReference type="EMBL" id="SZPY01000001">
    <property type="protein sequence ID" value="TKI64338.1"/>
    <property type="molecule type" value="Genomic_DNA"/>
</dbReference>
<keyword evidence="1" id="KW-1133">Transmembrane helix</keyword>
<dbReference type="RefSeq" id="WP_137064799.1">
    <property type="nucleotide sequence ID" value="NZ_CP040748.1"/>
</dbReference>
<name>A0A4U2YSB8_9ACTN</name>
<keyword evidence="1" id="KW-0812">Transmembrane</keyword>
<dbReference type="AlphaFoldDB" id="A0A4U2YSB8"/>
<reference evidence="2 3" key="1">
    <citation type="submission" date="2019-04" db="EMBL/GenBank/DDBJ databases">
        <authorList>
            <person name="Dong K."/>
        </authorList>
    </citation>
    <scope>NUCLEOTIDE SEQUENCE [LARGE SCALE GENOMIC DNA]</scope>
    <source>
        <strain evidence="3">dk3543</strain>
    </source>
</reference>
<evidence type="ECO:0000256" key="1">
    <source>
        <dbReference type="SAM" id="Phobius"/>
    </source>
</evidence>
<sequence length="62" mass="6377">MRVIVMMLVGAMFLFVAGVVHGGLRNSADPELVLGFAYAIGGVGIMAMVAAGVTLGIRLARD</sequence>
<organism evidence="2 3">
    <name type="scientific">Nocardioides jishulii</name>
    <dbReference type="NCBI Taxonomy" id="2575440"/>
    <lineage>
        <taxon>Bacteria</taxon>
        <taxon>Bacillati</taxon>
        <taxon>Actinomycetota</taxon>
        <taxon>Actinomycetes</taxon>
        <taxon>Propionibacteriales</taxon>
        <taxon>Nocardioidaceae</taxon>
        <taxon>Nocardioides</taxon>
    </lineage>
</organism>
<keyword evidence="1" id="KW-0472">Membrane</keyword>
<keyword evidence="3" id="KW-1185">Reference proteome</keyword>
<evidence type="ECO:0000313" key="2">
    <source>
        <dbReference type="EMBL" id="TKI64338.1"/>
    </source>
</evidence>
<feature type="transmembrane region" description="Helical" evidence="1">
    <location>
        <begin position="32"/>
        <end position="57"/>
    </location>
</feature>
<protein>
    <submittedName>
        <fullName evidence="2">Uncharacterized protein</fullName>
    </submittedName>
</protein>
<gene>
    <name evidence="2" type="ORF">FC770_04115</name>
</gene>
<dbReference type="Proteomes" id="UP000307808">
    <property type="component" value="Unassembled WGS sequence"/>
</dbReference>
<evidence type="ECO:0000313" key="3">
    <source>
        <dbReference type="Proteomes" id="UP000307808"/>
    </source>
</evidence>